<accession>A0A4S5BLE9</accession>
<dbReference type="EMBL" id="SSWL01000001">
    <property type="protein sequence ID" value="THJ30508.1"/>
    <property type="molecule type" value="Genomic_DNA"/>
</dbReference>
<gene>
    <name evidence="2" type="ORF">E6L38_00135</name>
</gene>
<dbReference type="GO" id="GO:0004792">
    <property type="term" value="F:thiosulfate-cyanide sulfurtransferase activity"/>
    <property type="evidence" value="ECO:0007669"/>
    <property type="project" value="TreeGrafter"/>
</dbReference>
<reference evidence="2 3" key="1">
    <citation type="submission" date="2019-04" db="EMBL/GenBank/DDBJ databases">
        <title>Genome Announcement To Ensure Probiotic Safety of Bifidobacterium longum subsp infantis UBBI-01.</title>
        <authorList>
            <person name="Sulthana A."/>
            <person name="Lakshmi S.G."/>
            <person name="Madempudi R.S."/>
        </authorList>
    </citation>
    <scope>NUCLEOTIDE SEQUENCE [LARGE SCALE GENOMIC DNA]</scope>
    <source>
        <strain evidence="2 3">UBBI-01</strain>
    </source>
</reference>
<dbReference type="SUPFAM" id="SSF69572">
    <property type="entry name" value="Activating enzymes of the ubiquitin-like proteins"/>
    <property type="match status" value="1"/>
</dbReference>
<dbReference type="PANTHER" id="PTHR10953:SF102">
    <property type="entry name" value="ADENYLYLTRANSFERASE AND SULFURTRANSFERASE MOCS3"/>
    <property type="match status" value="1"/>
</dbReference>
<proteinExistence type="predicted"/>
<dbReference type="InterPro" id="IPR000594">
    <property type="entry name" value="ThiF_NAD_FAD-bd"/>
</dbReference>
<keyword evidence="2" id="KW-0808">Transferase</keyword>
<feature type="domain" description="THIF-type NAD/FAD binding fold" evidence="1">
    <location>
        <begin position="125"/>
        <end position="363"/>
    </location>
</feature>
<protein>
    <submittedName>
        <fullName evidence="2">ThiF family adenylyltransferase</fullName>
    </submittedName>
</protein>
<dbReference type="InterPro" id="IPR035985">
    <property type="entry name" value="Ubiquitin-activating_enz"/>
</dbReference>
<dbReference type="Pfam" id="PF00899">
    <property type="entry name" value="ThiF"/>
    <property type="match status" value="1"/>
</dbReference>
<sequence>MRSRMPSFEVTTLKPIIKRAYPLYWVENKTLRIGAQHRLTRELIDPKGELKVMLPLLNGEYTVDDLTKQVLRELPHLTEKDVRAGLAALSSAGLLEDNELYQQTSERERANHLFFSLATGSRKNNVQQQLHKCHVALLGLGGGGSACLPQILSLGVGELSIVDSDTVEMSNLNRQTLYRVKDIGQKKVDVSRQYCQEFASECQIHAYDEHLDTVDSIKQIIKDADCVICAIDEPHFIAQRRVNAAIVATGTPCVFMLSQHTCGRFFSVIPGNSGCMDCLHINDARIDKDFAKQFIALMHPYREGETAVIAPHAQRLSSFVVDEALRLTTHYAEPFAVGKQVDIDYITGNMVEVMSWSREEDCPTCGQGNPKYDSLFEIAPLEGAR</sequence>
<dbReference type="AlphaFoldDB" id="A0A4S5BLE9"/>
<name>A0A4S5BLE9_BIFLI</name>
<keyword evidence="2" id="KW-0548">Nucleotidyltransferase</keyword>
<dbReference type="Proteomes" id="UP000306697">
    <property type="component" value="Unassembled WGS sequence"/>
</dbReference>
<dbReference type="Gene3D" id="3.40.50.720">
    <property type="entry name" value="NAD(P)-binding Rossmann-like Domain"/>
    <property type="match status" value="1"/>
</dbReference>
<dbReference type="GO" id="GO:0016779">
    <property type="term" value="F:nucleotidyltransferase activity"/>
    <property type="evidence" value="ECO:0007669"/>
    <property type="project" value="UniProtKB-KW"/>
</dbReference>
<organism evidence="2 3">
    <name type="scientific">Bifidobacterium longum subsp. infantis</name>
    <dbReference type="NCBI Taxonomy" id="1682"/>
    <lineage>
        <taxon>Bacteria</taxon>
        <taxon>Bacillati</taxon>
        <taxon>Actinomycetota</taxon>
        <taxon>Actinomycetes</taxon>
        <taxon>Bifidobacteriales</taxon>
        <taxon>Bifidobacteriaceae</taxon>
        <taxon>Bifidobacterium</taxon>
    </lineage>
</organism>
<dbReference type="InterPro" id="IPR045886">
    <property type="entry name" value="ThiF/MoeB/HesA"/>
</dbReference>
<dbReference type="PANTHER" id="PTHR10953">
    <property type="entry name" value="UBIQUITIN-ACTIVATING ENZYME E1"/>
    <property type="match status" value="1"/>
</dbReference>
<evidence type="ECO:0000313" key="2">
    <source>
        <dbReference type="EMBL" id="THJ30508.1"/>
    </source>
</evidence>
<evidence type="ECO:0000259" key="1">
    <source>
        <dbReference type="Pfam" id="PF00899"/>
    </source>
</evidence>
<evidence type="ECO:0000313" key="3">
    <source>
        <dbReference type="Proteomes" id="UP000306697"/>
    </source>
</evidence>
<comment type="caution">
    <text evidence="2">The sequence shown here is derived from an EMBL/GenBank/DDBJ whole genome shotgun (WGS) entry which is preliminary data.</text>
</comment>
<dbReference type="GO" id="GO:0008641">
    <property type="term" value="F:ubiquitin-like modifier activating enzyme activity"/>
    <property type="evidence" value="ECO:0007669"/>
    <property type="project" value="InterPro"/>
</dbReference>
<dbReference type="GO" id="GO:0005737">
    <property type="term" value="C:cytoplasm"/>
    <property type="evidence" value="ECO:0007669"/>
    <property type="project" value="TreeGrafter"/>
</dbReference>